<dbReference type="STRING" id="69960.SAMN05421720_101349"/>
<evidence type="ECO:0000313" key="1">
    <source>
        <dbReference type="EMBL" id="SDD72250.1"/>
    </source>
</evidence>
<organism evidence="1 2">
    <name type="scientific">Rhodospira trueperi</name>
    <dbReference type="NCBI Taxonomy" id="69960"/>
    <lineage>
        <taxon>Bacteria</taxon>
        <taxon>Pseudomonadati</taxon>
        <taxon>Pseudomonadota</taxon>
        <taxon>Alphaproteobacteria</taxon>
        <taxon>Rhodospirillales</taxon>
        <taxon>Rhodospirillaceae</taxon>
        <taxon>Rhodospira</taxon>
    </lineage>
</organism>
<name>A0A1G6X227_9PROT</name>
<dbReference type="EMBL" id="FNAP01000001">
    <property type="protein sequence ID" value="SDD72250.1"/>
    <property type="molecule type" value="Genomic_DNA"/>
</dbReference>
<dbReference type="OrthoDB" id="4131546at2"/>
<accession>A0A1G6X227</accession>
<sequence>MTTDPRVIVTRPDGPNGPAVLAVYADDEPEPIVVVPLNPHRILRLARDLLAAVDPDEVEPNPRPAFTRVLDEAFRRGMSGQ</sequence>
<reference evidence="1 2" key="1">
    <citation type="submission" date="2016-10" db="EMBL/GenBank/DDBJ databases">
        <authorList>
            <person name="de Groot N.N."/>
        </authorList>
    </citation>
    <scope>NUCLEOTIDE SEQUENCE [LARGE SCALE GENOMIC DNA]</scope>
    <source>
        <strain evidence="1 2">ATCC 700224</strain>
    </source>
</reference>
<protein>
    <submittedName>
        <fullName evidence="1">Uncharacterized protein</fullName>
    </submittedName>
</protein>
<dbReference type="RefSeq" id="WP_092781154.1">
    <property type="nucleotide sequence ID" value="NZ_FNAP01000001.1"/>
</dbReference>
<dbReference type="Proteomes" id="UP000199412">
    <property type="component" value="Unassembled WGS sequence"/>
</dbReference>
<proteinExistence type="predicted"/>
<evidence type="ECO:0000313" key="2">
    <source>
        <dbReference type="Proteomes" id="UP000199412"/>
    </source>
</evidence>
<keyword evidence="2" id="KW-1185">Reference proteome</keyword>
<gene>
    <name evidence="1" type="ORF">SAMN05421720_101349</name>
</gene>
<dbReference type="AlphaFoldDB" id="A0A1G6X227"/>